<evidence type="ECO:0000313" key="4">
    <source>
        <dbReference type="Proteomes" id="UP000593579"/>
    </source>
</evidence>
<gene>
    <name evidence="3" type="ORF">Gogos_009359</name>
</gene>
<accession>A0A7J9CEQ4</accession>
<sequence length="338" mass="39058">MEKELANLRLLNEEEAAFQEDAAVVVRSYQLWLVGRCRMDSVVHFPSLRNTMVDLWHPIGGICITDLGDKRFLFQFFHEVDVQRVLSGLMSEIMAKQFGYFLGKLLEYDSSILTLGLMKFMRIRVRLDVSFSLKRKKKIQIGKEKTFYARFQYEKLSLFCFICGKLGHNESFIPFRLRIEPAKIIFGWDISLRAAVRRRTMVASRWLRQADGSQWSNESMEDNNQNSKWGNDLGCNSRGGSWNQFSNPKLILGKSSQQITFKEPDKWRNLGSGVLINDDSGNGPIDLLMEEENDPFFNLEGKKRQRIMDGLPTIERNMVDARSVELTASSGEQINRMQ</sequence>
<dbReference type="Pfam" id="PF14392">
    <property type="entry name" value="zf-CCHC_4"/>
    <property type="match status" value="1"/>
</dbReference>
<dbReference type="AlphaFoldDB" id="A0A7J9CEQ4"/>
<name>A0A7J9CEQ4_GOSGO</name>
<feature type="domain" description="Zinc knuckle CX2CX4HX4C" evidence="2">
    <location>
        <begin position="128"/>
        <end position="174"/>
    </location>
</feature>
<proteinExistence type="predicted"/>
<evidence type="ECO:0008006" key="5">
    <source>
        <dbReference type="Google" id="ProtNLM"/>
    </source>
</evidence>
<keyword evidence="4" id="KW-1185">Reference proteome</keyword>
<evidence type="ECO:0000313" key="3">
    <source>
        <dbReference type="EMBL" id="MBA0746886.1"/>
    </source>
</evidence>
<feature type="domain" description="DUF4283" evidence="1">
    <location>
        <begin position="31"/>
        <end position="88"/>
    </location>
</feature>
<comment type="caution">
    <text evidence="3">The sequence shown here is derived from an EMBL/GenBank/DDBJ whole genome shotgun (WGS) entry which is preliminary data.</text>
</comment>
<dbReference type="InterPro" id="IPR040256">
    <property type="entry name" value="At4g02000-like"/>
</dbReference>
<dbReference type="PANTHER" id="PTHR31286:SF153">
    <property type="entry name" value="DUF4283 DOMAIN PROTEIN"/>
    <property type="match status" value="1"/>
</dbReference>
<dbReference type="Proteomes" id="UP000593579">
    <property type="component" value="Unassembled WGS sequence"/>
</dbReference>
<protein>
    <recommendedName>
        <fullName evidence="5">DUF4283 domain-containing protein</fullName>
    </recommendedName>
</protein>
<dbReference type="OrthoDB" id="1000188at2759"/>
<dbReference type="InterPro" id="IPR025558">
    <property type="entry name" value="DUF4283"/>
</dbReference>
<dbReference type="PANTHER" id="PTHR31286">
    <property type="entry name" value="GLYCINE-RICH CELL WALL STRUCTURAL PROTEIN 1.8-LIKE"/>
    <property type="match status" value="1"/>
</dbReference>
<evidence type="ECO:0000259" key="1">
    <source>
        <dbReference type="Pfam" id="PF14111"/>
    </source>
</evidence>
<dbReference type="InterPro" id="IPR025836">
    <property type="entry name" value="Zn_knuckle_CX2CX4HX4C"/>
</dbReference>
<organism evidence="3 4">
    <name type="scientific">Gossypium gossypioides</name>
    <name type="common">Mexican cotton</name>
    <name type="synonym">Selera gossypioides</name>
    <dbReference type="NCBI Taxonomy" id="34282"/>
    <lineage>
        <taxon>Eukaryota</taxon>
        <taxon>Viridiplantae</taxon>
        <taxon>Streptophyta</taxon>
        <taxon>Embryophyta</taxon>
        <taxon>Tracheophyta</taxon>
        <taxon>Spermatophyta</taxon>
        <taxon>Magnoliopsida</taxon>
        <taxon>eudicotyledons</taxon>
        <taxon>Gunneridae</taxon>
        <taxon>Pentapetalae</taxon>
        <taxon>rosids</taxon>
        <taxon>malvids</taxon>
        <taxon>Malvales</taxon>
        <taxon>Malvaceae</taxon>
        <taxon>Malvoideae</taxon>
        <taxon>Gossypium</taxon>
    </lineage>
</organism>
<evidence type="ECO:0000259" key="2">
    <source>
        <dbReference type="Pfam" id="PF14392"/>
    </source>
</evidence>
<dbReference type="Pfam" id="PF14111">
    <property type="entry name" value="DUF4283"/>
    <property type="match status" value="1"/>
</dbReference>
<dbReference type="EMBL" id="JABEZY010000009">
    <property type="protein sequence ID" value="MBA0746886.1"/>
    <property type="molecule type" value="Genomic_DNA"/>
</dbReference>
<reference evidence="3 4" key="1">
    <citation type="journal article" date="2019" name="Genome Biol. Evol.">
        <title>Insights into the evolution of the New World diploid cottons (Gossypium, subgenus Houzingenia) based on genome sequencing.</title>
        <authorList>
            <person name="Grover C.E."/>
            <person name="Arick M.A. 2nd"/>
            <person name="Thrash A."/>
            <person name="Conover J.L."/>
            <person name="Sanders W.S."/>
            <person name="Peterson D.G."/>
            <person name="Frelichowski J.E."/>
            <person name="Scheffler J.A."/>
            <person name="Scheffler B.E."/>
            <person name="Wendel J.F."/>
        </authorList>
    </citation>
    <scope>NUCLEOTIDE SEQUENCE [LARGE SCALE GENOMIC DNA]</scope>
    <source>
        <strain evidence="3">5</strain>
        <tissue evidence="3">Leaf</tissue>
    </source>
</reference>